<reference evidence="2" key="2">
    <citation type="submission" date="2014-03" db="EMBL/GenBank/DDBJ databases">
        <title>Candidatus Competibacter-lineage genomes retrieved from metagenomes reveal functional metabolic diversity.</title>
        <authorList>
            <person name="McIlroy S.J."/>
            <person name="Albertsen M."/>
            <person name="Andresen E.K."/>
            <person name="Saunders A.M."/>
            <person name="Kristiansen R."/>
            <person name="Stokholm-Bjerregaard M."/>
            <person name="Nielsen K.L."/>
            <person name="Nielsen P.H."/>
        </authorList>
    </citation>
    <scope>NUCLEOTIDE SEQUENCE</scope>
    <source>
        <strain evidence="2">Run_A_D11</strain>
    </source>
</reference>
<dbReference type="AlphaFoldDB" id="W6M895"/>
<evidence type="ECO:0008006" key="4">
    <source>
        <dbReference type="Google" id="ProtNLM"/>
    </source>
</evidence>
<proteinExistence type="predicted"/>
<keyword evidence="3" id="KW-1185">Reference proteome</keyword>
<dbReference type="RefSeq" id="WP_048673416.1">
    <property type="nucleotide sequence ID" value="NZ_CBTJ020000042.1"/>
</dbReference>
<name>W6M895_9GAMM</name>
<evidence type="ECO:0000313" key="3">
    <source>
        <dbReference type="Proteomes" id="UP000035760"/>
    </source>
</evidence>
<dbReference type="Proteomes" id="UP000035760">
    <property type="component" value="Unassembled WGS sequence"/>
</dbReference>
<reference evidence="2" key="1">
    <citation type="submission" date="2013-07" db="EMBL/GenBank/DDBJ databases">
        <authorList>
            <person name="McIlroy S."/>
        </authorList>
    </citation>
    <scope>NUCLEOTIDE SEQUENCE [LARGE SCALE GENOMIC DNA]</scope>
    <source>
        <strain evidence="2">Run_A_D11</strain>
    </source>
</reference>
<evidence type="ECO:0000256" key="1">
    <source>
        <dbReference type="SAM" id="MobiDB-lite"/>
    </source>
</evidence>
<dbReference type="PANTHER" id="PTHR38075:SF1">
    <property type="entry name" value="DUF4139 DOMAIN-CONTAINING PROTEIN"/>
    <property type="match status" value="1"/>
</dbReference>
<evidence type="ECO:0000313" key="2">
    <source>
        <dbReference type="EMBL" id="CDI02869.1"/>
    </source>
</evidence>
<feature type="region of interest" description="Disordered" evidence="1">
    <location>
        <begin position="339"/>
        <end position="364"/>
    </location>
</feature>
<dbReference type="PANTHER" id="PTHR38075">
    <property type="entry name" value="DUF4139 DOMAIN-CONTAINING PROTEIN"/>
    <property type="match status" value="1"/>
</dbReference>
<comment type="caution">
    <text evidence="2">The sequence shown here is derived from an EMBL/GenBank/DDBJ whole genome shotgun (WGS) entry which is preliminary data.</text>
</comment>
<dbReference type="OrthoDB" id="5621732at2"/>
<dbReference type="STRING" id="1400863.BN873_350125"/>
<protein>
    <recommendedName>
        <fullName evidence="4">DUF4139 domain-containing protein</fullName>
    </recommendedName>
</protein>
<sequence length="397" mass="44527">MKRTRWLYPLGILLVCAAVPLAAMARIKLTTLPVRERVEIQLDHPQSTLVEEERIVPLVKGINQVDFSWANTRIDPNSLILRILPPEAETPFEVKVLSVSYPPSETALIWAVAASASGTARVRISYVLGGLGKDFHYRATAGRDEKTLELTQWLRINNNANEAYENARFWAGVGERFDKPLGLSETKEVQLARFAGVPVRKTYTCDPVAFGYLDEAQDKLNVPMHYVIKNAGGSLGKEPLPAGKARIFQDDGKGSSAFLGEDHGKFTPPDDELTLYLGLARDIAVRRTVDRNERQRIAGNLYRYDVTLKYEIENFKDTPVTLDIAESVRQIRDSIRSGETNDLDPEWQLGNGTLRQPDPDKSDADQLLFHVDLPPRAADGQAQKQVHTLRLTLNNEW</sequence>
<dbReference type="EMBL" id="CBTJ020000042">
    <property type="protein sequence ID" value="CDI02869.1"/>
    <property type="molecule type" value="Genomic_DNA"/>
</dbReference>
<organism evidence="2 3">
    <name type="scientific">Candidatus Competibacter denitrificans Run_A_D11</name>
    <dbReference type="NCBI Taxonomy" id="1400863"/>
    <lineage>
        <taxon>Bacteria</taxon>
        <taxon>Pseudomonadati</taxon>
        <taxon>Pseudomonadota</taxon>
        <taxon>Gammaproteobacteria</taxon>
        <taxon>Candidatus Competibacteraceae</taxon>
        <taxon>Candidatus Competibacter</taxon>
    </lineage>
</organism>
<accession>W6M895</accession>
<gene>
    <name evidence="2" type="ORF">BN873_350125</name>
</gene>